<sequence>MMSTTTETTINNLTEQQQWASTSNNINLMNQQHILPDFTTNTIPPIIWPEH</sequence>
<gene>
    <name evidence="1" type="ORF">MENT_LOCUS31951</name>
</gene>
<comment type="caution">
    <text evidence="1">The sequence shown here is derived from an EMBL/GenBank/DDBJ whole genome shotgun (WGS) entry which is preliminary data.</text>
</comment>
<evidence type="ECO:0000313" key="2">
    <source>
        <dbReference type="Proteomes" id="UP000580250"/>
    </source>
</evidence>
<name>A0A6V7VYB1_MELEN</name>
<dbReference type="AlphaFoldDB" id="A0A6V7VYB1"/>
<protein>
    <submittedName>
        <fullName evidence="1">Uncharacterized protein</fullName>
    </submittedName>
</protein>
<evidence type="ECO:0000313" key="1">
    <source>
        <dbReference type="EMBL" id="CAD2179910.1"/>
    </source>
</evidence>
<organism evidence="1 2">
    <name type="scientific">Meloidogyne enterolobii</name>
    <name type="common">Root-knot nematode worm</name>
    <name type="synonym">Meloidogyne mayaguensis</name>
    <dbReference type="NCBI Taxonomy" id="390850"/>
    <lineage>
        <taxon>Eukaryota</taxon>
        <taxon>Metazoa</taxon>
        <taxon>Ecdysozoa</taxon>
        <taxon>Nematoda</taxon>
        <taxon>Chromadorea</taxon>
        <taxon>Rhabditida</taxon>
        <taxon>Tylenchina</taxon>
        <taxon>Tylenchomorpha</taxon>
        <taxon>Tylenchoidea</taxon>
        <taxon>Meloidogynidae</taxon>
        <taxon>Meloidogyninae</taxon>
        <taxon>Meloidogyne</taxon>
    </lineage>
</organism>
<reference evidence="1 2" key="1">
    <citation type="submission" date="2020-08" db="EMBL/GenBank/DDBJ databases">
        <authorList>
            <person name="Koutsovoulos G."/>
            <person name="Danchin GJ E."/>
        </authorList>
    </citation>
    <scope>NUCLEOTIDE SEQUENCE [LARGE SCALE GENOMIC DNA]</scope>
</reference>
<accession>A0A6V7VYB1</accession>
<dbReference type="Proteomes" id="UP000580250">
    <property type="component" value="Unassembled WGS sequence"/>
</dbReference>
<proteinExistence type="predicted"/>
<dbReference type="EMBL" id="CAJEWN010000356">
    <property type="protein sequence ID" value="CAD2179910.1"/>
    <property type="molecule type" value="Genomic_DNA"/>
</dbReference>